<evidence type="ECO:0000256" key="5">
    <source>
        <dbReference type="ARBA" id="ARBA00022530"/>
    </source>
</evidence>
<dbReference type="EMBL" id="CACRXK020002932">
    <property type="protein sequence ID" value="CAB3996720.1"/>
    <property type="molecule type" value="Genomic_DNA"/>
</dbReference>
<evidence type="ECO:0000256" key="2">
    <source>
        <dbReference type="ARBA" id="ARBA00005683"/>
    </source>
</evidence>
<dbReference type="Gene3D" id="3.30.2460.20">
    <property type="match status" value="1"/>
</dbReference>
<dbReference type="GO" id="GO:0060070">
    <property type="term" value="P:canonical Wnt signaling pathway"/>
    <property type="evidence" value="ECO:0007669"/>
    <property type="project" value="TreeGrafter"/>
</dbReference>
<keyword evidence="8" id="KW-0325">Glycoprotein</keyword>
<keyword evidence="9" id="KW-0449">Lipoprotein</keyword>
<dbReference type="GO" id="GO:0005615">
    <property type="term" value="C:extracellular space"/>
    <property type="evidence" value="ECO:0007669"/>
    <property type="project" value="TreeGrafter"/>
</dbReference>
<dbReference type="GO" id="GO:0005109">
    <property type="term" value="F:frizzled binding"/>
    <property type="evidence" value="ECO:0007669"/>
    <property type="project" value="TreeGrafter"/>
</dbReference>
<evidence type="ECO:0000313" key="12">
    <source>
        <dbReference type="Proteomes" id="UP001152795"/>
    </source>
</evidence>
<reference evidence="11" key="1">
    <citation type="submission" date="2020-04" db="EMBL/GenBank/DDBJ databases">
        <authorList>
            <person name="Alioto T."/>
            <person name="Alioto T."/>
            <person name="Gomez Garrido J."/>
        </authorList>
    </citation>
    <scope>NUCLEOTIDE SEQUENCE</scope>
    <source>
        <strain evidence="11">A484AB</strain>
    </source>
</reference>
<keyword evidence="5" id="KW-0272">Extracellular matrix</keyword>
<evidence type="ECO:0000256" key="3">
    <source>
        <dbReference type="ARBA" id="ARBA00022473"/>
    </source>
</evidence>
<accession>A0A6S7HM21</accession>
<dbReference type="GO" id="GO:0030182">
    <property type="term" value="P:neuron differentiation"/>
    <property type="evidence" value="ECO:0007669"/>
    <property type="project" value="TreeGrafter"/>
</dbReference>
<evidence type="ECO:0000313" key="11">
    <source>
        <dbReference type="EMBL" id="CAB3996720.1"/>
    </source>
</evidence>
<evidence type="ECO:0000256" key="10">
    <source>
        <dbReference type="RuleBase" id="RU003500"/>
    </source>
</evidence>
<keyword evidence="3 10" id="KW-0217">Developmental protein</keyword>
<comment type="function">
    <text evidence="10">Ligand for members of the frizzled family of seven transmembrane receptors.</text>
</comment>
<organism evidence="11 12">
    <name type="scientific">Paramuricea clavata</name>
    <name type="common">Red gorgonian</name>
    <name type="synonym">Violescent sea-whip</name>
    <dbReference type="NCBI Taxonomy" id="317549"/>
    <lineage>
        <taxon>Eukaryota</taxon>
        <taxon>Metazoa</taxon>
        <taxon>Cnidaria</taxon>
        <taxon>Anthozoa</taxon>
        <taxon>Octocorallia</taxon>
        <taxon>Malacalcyonacea</taxon>
        <taxon>Plexauridae</taxon>
        <taxon>Paramuricea</taxon>
    </lineage>
</organism>
<dbReference type="PANTHER" id="PTHR12027:SF101">
    <property type="entry name" value="PROTEIN WNT-4"/>
    <property type="match status" value="1"/>
</dbReference>
<dbReference type="GO" id="GO:0005125">
    <property type="term" value="F:cytokine activity"/>
    <property type="evidence" value="ECO:0007669"/>
    <property type="project" value="TreeGrafter"/>
</dbReference>
<keyword evidence="7" id="KW-1015">Disulfide bond</keyword>
<dbReference type="Pfam" id="PF00110">
    <property type="entry name" value="wnt"/>
    <property type="match status" value="1"/>
</dbReference>
<dbReference type="FunFam" id="3.30.2460.20:FF:000001">
    <property type="entry name" value="Wnt homolog"/>
    <property type="match status" value="1"/>
</dbReference>
<dbReference type="OrthoDB" id="5945655at2759"/>
<evidence type="ECO:0000256" key="8">
    <source>
        <dbReference type="ARBA" id="ARBA00023180"/>
    </source>
</evidence>
<dbReference type="InterPro" id="IPR005817">
    <property type="entry name" value="Wnt"/>
</dbReference>
<name>A0A6S7HM21_PARCT</name>
<dbReference type="Proteomes" id="UP001152795">
    <property type="component" value="Unassembled WGS sequence"/>
</dbReference>
<evidence type="ECO:0000256" key="4">
    <source>
        <dbReference type="ARBA" id="ARBA00022525"/>
    </source>
</evidence>
<keyword evidence="12" id="KW-1185">Reference proteome</keyword>
<protein>
    <recommendedName>
        <fullName evidence="10">Protein Wnt</fullName>
    </recommendedName>
</protein>
<evidence type="ECO:0000256" key="1">
    <source>
        <dbReference type="ARBA" id="ARBA00004498"/>
    </source>
</evidence>
<dbReference type="InterPro" id="IPR043158">
    <property type="entry name" value="Wnt_C"/>
</dbReference>
<dbReference type="SMART" id="SM00097">
    <property type="entry name" value="WNT1"/>
    <property type="match status" value="1"/>
</dbReference>
<proteinExistence type="inferred from homology"/>
<keyword evidence="4" id="KW-0964">Secreted</keyword>
<sequence>MAMLIFLLAVMLHCVVADRWMSIAAVSGSTFKNENMCHNLKGLNRKQVRVCKRNVELMTSVKEGAEMAIRECQHQFKYRKWNCTTINKKNEPVFGNALNKGTREAAFVYAIAAASVSYSVTKDCTSGELNSCSCDRSLKIKDRKKTNENWRWAGCSDNIHFGNSFSKSFLDARVRERQHFSSRSRILMNLHNNEAGRRILLNNMVKTCKCHGVCGTCALKTCWRRLPPIRHVGDKLKDKFDGASLVKEANTGGRRILVPKYEKLKPPTISDLVYLDSSPNFCAPNKSTGSLGTSGRVCEPGSRAIDGCDLLCCGRGYTTQNVVVEEKCECKFNWCCFVRCQTCRRNNTVHTCR</sequence>
<keyword evidence="6 10" id="KW-0879">Wnt signaling pathway</keyword>
<dbReference type="AlphaFoldDB" id="A0A6S7HM21"/>
<gene>
    <name evidence="11" type="ORF">PACLA_8A041390</name>
</gene>
<dbReference type="PRINTS" id="PR01349">
    <property type="entry name" value="WNTPROTEIN"/>
</dbReference>
<dbReference type="GO" id="GO:0045165">
    <property type="term" value="P:cell fate commitment"/>
    <property type="evidence" value="ECO:0007669"/>
    <property type="project" value="TreeGrafter"/>
</dbReference>
<comment type="subcellular location">
    <subcellularLocation>
        <location evidence="1 10">Secreted</location>
        <location evidence="1 10">Extracellular space</location>
        <location evidence="1 10">Extracellular matrix</location>
    </subcellularLocation>
</comment>
<dbReference type="PANTHER" id="PTHR12027">
    <property type="entry name" value="WNT RELATED"/>
    <property type="match status" value="1"/>
</dbReference>
<evidence type="ECO:0000256" key="7">
    <source>
        <dbReference type="ARBA" id="ARBA00023157"/>
    </source>
</evidence>
<comment type="similarity">
    <text evidence="2 10">Belongs to the Wnt family.</text>
</comment>
<evidence type="ECO:0000256" key="9">
    <source>
        <dbReference type="ARBA" id="ARBA00023288"/>
    </source>
</evidence>
<evidence type="ECO:0000256" key="6">
    <source>
        <dbReference type="ARBA" id="ARBA00022687"/>
    </source>
</evidence>
<comment type="caution">
    <text evidence="11">The sequence shown here is derived from an EMBL/GenBank/DDBJ whole genome shotgun (WGS) entry which is preliminary data.</text>
</comment>